<evidence type="ECO:0000256" key="1">
    <source>
        <dbReference type="ARBA" id="ARBA00022763"/>
    </source>
</evidence>
<dbReference type="eggNOG" id="COG3695">
    <property type="taxonomic scope" value="Bacteria"/>
</dbReference>
<dbReference type="Gene3D" id="1.10.10.10">
    <property type="entry name" value="Winged helix-like DNA-binding domain superfamily/Winged helix DNA-binding domain"/>
    <property type="match status" value="1"/>
</dbReference>
<dbReference type="CDD" id="cd06445">
    <property type="entry name" value="ATase"/>
    <property type="match status" value="1"/>
</dbReference>
<evidence type="ECO:0000313" key="4">
    <source>
        <dbReference type="Proteomes" id="UP000020492"/>
    </source>
</evidence>
<accession>A0A016QKA2</accession>
<dbReference type="PANTHER" id="PTHR42942:SF1">
    <property type="entry name" value="ALKYLTRANSFERASE-LIKE PROTEIN 1"/>
    <property type="match status" value="1"/>
</dbReference>
<keyword evidence="1" id="KW-0227">DNA damage</keyword>
<proteinExistence type="predicted"/>
<evidence type="ECO:0000259" key="2">
    <source>
        <dbReference type="Pfam" id="PF01035"/>
    </source>
</evidence>
<reference evidence="3 4" key="1">
    <citation type="submission" date="2014-03" db="EMBL/GenBank/DDBJ databases">
        <title>Draft genome sequence of Deinococcus phoenicis 1P10ME.</title>
        <authorList>
            <person name="Stepanov V.G."/>
            <person name="Vaishampayan P."/>
            <person name="Venkateswaran K."/>
            <person name="Fox G.E."/>
        </authorList>
    </citation>
    <scope>NUCLEOTIDE SEQUENCE [LARGE SCALE GENOMIC DNA]</scope>
    <source>
        <strain evidence="3 4">1P10ME</strain>
    </source>
</reference>
<keyword evidence="3" id="KW-0489">Methyltransferase</keyword>
<dbReference type="GO" id="GO:0008168">
    <property type="term" value="F:methyltransferase activity"/>
    <property type="evidence" value="ECO:0007669"/>
    <property type="project" value="UniProtKB-KW"/>
</dbReference>
<dbReference type="SUPFAM" id="SSF46767">
    <property type="entry name" value="Methylated DNA-protein cysteine methyltransferase, C-terminal domain"/>
    <property type="match status" value="1"/>
</dbReference>
<organism evidence="3 4">
    <name type="scientific">Deinococcus phoenicis</name>
    <dbReference type="NCBI Taxonomy" id="1476583"/>
    <lineage>
        <taxon>Bacteria</taxon>
        <taxon>Thermotogati</taxon>
        <taxon>Deinococcota</taxon>
        <taxon>Deinococci</taxon>
        <taxon>Deinococcales</taxon>
        <taxon>Deinococcaceae</taxon>
        <taxon>Deinococcus</taxon>
    </lineage>
</organism>
<dbReference type="GO" id="GO:0006281">
    <property type="term" value="P:DNA repair"/>
    <property type="evidence" value="ECO:0007669"/>
    <property type="project" value="InterPro"/>
</dbReference>
<feature type="domain" description="Methylated-DNA-[protein]-cysteine S-methyltransferase DNA binding" evidence="2">
    <location>
        <begin position="11"/>
        <end position="96"/>
    </location>
</feature>
<dbReference type="GO" id="GO:0032259">
    <property type="term" value="P:methylation"/>
    <property type="evidence" value="ECO:0007669"/>
    <property type="project" value="UniProtKB-KW"/>
</dbReference>
<keyword evidence="3" id="KW-0808">Transferase</keyword>
<evidence type="ECO:0000313" key="3">
    <source>
        <dbReference type="EMBL" id="EYB66483.1"/>
    </source>
</evidence>
<dbReference type="InterPro" id="IPR014048">
    <property type="entry name" value="MethylDNA_cys_MeTrfase_DNA-bd"/>
</dbReference>
<comment type="caution">
    <text evidence="3">The sequence shown here is derived from an EMBL/GenBank/DDBJ whole genome shotgun (WGS) entry which is preliminary data.</text>
</comment>
<dbReference type="AlphaFoldDB" id="A0A016QKA2"/>
<dbReference type="PANTHER" id="PTHR42942">
    <property type="entry name" value="6-O-METHYLGUANINE DNA METHYLTRANSFERASE"/>
    <property type="match status" value="1"/>
</dbReference>
<protein>
    <submittedName>
        <fullName evidence="3">Methylated-DNA--protein-cysteine methyltransferase</fullName>
    </submittedName>
</protein>
<dbReference type="STRING" id="1476583.DEIPH_ctg103orf0003"/>
<gene>
    <name evidence="3" type="ORF">DEIPH_ctg103orf0003</name>
</gene>
<dbReference type="EMBL" id="JHAC01000082">
    <property type="protein sequence ID" value="EYB66483.1"/>
    <property type="molecule type" value="Genomic_DNA"/>
</dbReference>
<dbReference type="InterPro" id="IPR052520">
    <property type="entry name" value="ATL_DNA_repair"/>
</dbReference>
<keyword evidence="4" id="KW-1185">Reference proteome</keyword>
<sequence length="125" mass="13392">MGSGAQVGGTFRERVLALVACIPPGRVMTYGQLALLAGQPGAARQAGYVMNTLAGGTQPGAEPYPWQRVINAQGRVSTHKLGFGDMQERLLEAEGVTFDAAGRCDLARLQWWPEEDGPARPDRLL</sequence>
<name>A0A016QKA2_9DEIO</name>
<dbReference type="InterPro" id="IPR036217">
    <property type="entry name" value="MethylDNA_cys_MeTrfase_DNAb"/>
</dbReference>
<dbReference type="Pfam" id="PF01035">
    <property type="entry name" value="DNA_binding_1"/>
    <property type="match status" value="1"/>
</dbReference>
<dbReference type="InterPro" id="IPR036388">
    <property type="entry name" value="WH-like_DNA-bd_sf"/>
</dbReference>
<dbReference type="Proteomes" id="UP000020492">
    <property type="component" value="Unassembled WGS sequence"/>
</dbReference>
<dbReference type="PATRIC" id="fig|1476583.3.peg.3430"/>